<proteinExistence type="inferred from homology"/>
<keyword evidence="11" id="KW-1185">Reference proteome</keyword>
<dbReference type="Proteomes" id="UP000823674">
    <property type="component" value="Chromosome A04"/>
</dbReference>
<sequence length="165" mass="19109">MELCFQPMLASLFLILLSSLPELLLAQPKKHFLGQNNTTFLTGERSCNWFRGKWVYDSSYPLYSPFSCPFLDPEFNCQKAGRPDTYYQHFLWQPFSCSLPRFDGVNFLRRMRGKKIMMVGDSLSLNMFESLACLIHASLPNAKYSLRRGQPLTSLTFQRGLPEFN</sequence>
<organism evidence="10 11">
    <name type="scientific">Brassica rapa subsp. trilocularis</name>
    <dbReference type="NCBI Taxonomy" id="1813537"/>
    <lineage>
        <taxon>Eukaryota</taxon>
        <taxon>Viridiplantae</taxon>
        <taxon>Streptophyta</taxon>
        <taxon>Embryophyta</taxon>
        <taxon>Tracheophyta</taxon>
        <taxon>Spermatophyta</taxon>
        <taxon>Magnoliopsida</taxon>
        <taxon>eudicotyledons</taxon>
        <taxon>Gunneridae</taxon>
        <taxon>Pentapetalae</taxon>
        <taxon>rosids</taxon>
        <taxon>malvids</taxon>
        <taxon>Brassicales</taxon>
        <taxon>Brassicaceae</taxon>
        <taxon>Brassiceae</taxon>
        <taxon>Brassica</taxon>
    </lineage>
</organism>
<feature type="signal peptide" evidence="7">
    <location>
        <begin position="1"/>
        <end position="26"/>
    </location>
</feature>
<evidence type="ECO:0000256" key="7">
    <source>
        <dbReference type="SAM" id="SignalP"/>
    </source>
</evidence>
<name>A0ABQ7MSV6_BRACM</name>
<reference evidence="10 11" key="1">
    <citation type="submission" date="2021-03" db="EMBL/GenBank/DDBJ databases">
        <authorList>
            <person name="King G.J."/>
            <person name="Bancroft I."/>
            <person name="Baten A."/>
            <person name="Bloomfield J."/>
            <person name="Borpatragohain P."/>
            <person name="He Z."/>
            <person name="Irish N."/>
            <person name="Irwin J."/>
            <person name="Liu K."/>
            <person name="Mauleon R.P."/>
            <person name="Moore J."/>
            <person name="Morris R."/>
            <person name="Ostergaard L."/>
            <person name="Wang B."/>
            <person name="Wells R."/>
        </authorList>
    </citation>
    <scope>NUCLEOTIDE SEQUENCE [LARGE SCALE GENOMIC DNA]</scope>
    <source>
        <strain evidence="10">R-o-18</strain>
        <tissue evidence="10">Leaf</tissue>
    </source>
</reference>
<dbReference type="Pfam" id="PF13839">
    <property type="entry name" value="PC-Esterase"/>
    <property type="match status" value="1"/>
</dbReference>
<dbReference type="InterPro" id="IPR026057">
    <property type="entry name" value="TBL_C"/>
</dbReference>
<keyword evidence="4" id="KW-0735">Signal-anchor</keyword>
<keyword evidence="5" id="KW-1133">Transmembrane helix</keyword>
<evidence type="ECO:0000259" key="9">
    <source>
        <dbReference type="Pfam" id="PF14416"/>
    </source>
</evidence>
<accession>A0ABQ7MSV6</accession>
<evidence type="ECO:0000256" key="1">
    <source>
        <dbReference type="ARBA" id="ARBA00004167"/>
    </source>
</evidence>
<evidence type="ECO:0000256" key="2">
    <source>
        <dbReference type="ARBA" id="ARBA00007727"/>
    </source>
</evidence>
<dbReference type="EMBL" id="JADBGQ010000004">
    <property type="protein sequence ID" value="KAG5401794.1"/>
    <property type="molecule type" value="Genomic_DNA"/>
</dbReference>
<gene>
    <name evidence="10" type="primary">A04g507260.1_BraROA</name>
    <name evidence="10" type="ORF">IGI04_016401</name>
</gene>
<feature type="domain" description="Trichome birefringence-like N-terminal" evidence="9">
    <location>
        <begin position="46"/>
        <end position="98"/>
    </location>
</feature>
<comment type="similarity">
    <text evidence="2">Belongs to the PC-esterase family. TBL subfamily.</text>
</comment>
<evidence type="ECO:0000256" key="5">
    <source>
        <dbReference type="ARBA" id="ARBA00022989"/>
    </source>
</evidence>
<evidence type="ECO:0000256" key="6">
    <source>
        <dbReference type="ARBA" id="ARBA00023136"/>
    </source>
</evidence>
<feature type="chain" id="PRO_5045514419" description="Trichome birefringence-like N-terminal domain-containing protein" evidence="7">
    <location>
        <begin position="27"/>
        <end position="165"/>
    </location>
</feature>
<protein>
    <recommendedName>
        <fullName evidence="12">Trichome birefringence-like N-terminal domain-containing protein</fullName>
    </recommendedName>
</protein>
<keyword evidence="7" id="KW-0732">Signal</keyword>
<keyword evidence="6" id="KW-0472">Membrane</keyword>
<evidence type="ECO:0000313" key="11">
    <source>
        <dbReference type="Proteomes" id="UP000823674"/>
    </source>
</evidence>
<dbReference type="InterPro" id="IPR025846">
    <property type="entry name" value="TBL_N"/>
</dbReference>
<dbReference type="PANTHER" id="PTHR32285:SF173">
    <property type="entry name" value="PROTEIN TRICHOME BIREFRINGENCE-LIKE 40"/>
    <property type="match status" value="1"/>
</dbReference>
<evidence type="ECO:0000259" key="8">
    <source>
        <dbReference type="Pfam" id="PF13839"/>
    </source>
</evidence>
<evidence type="ECO:0000256" key="4">
    <source>
        <dbReference type="ARBA" id="ARBA00022968"/>
    </source>
</evidence>
<evidence type="ECO:0008006" key="12">
    <source>
        <dbReference type="Google" id="ProtNLM"/>
    </source>
</evidence>
<keyword evidence="3" id="KW-0812">Transmembrane</keyword>
<dbReference type="InterPro" id="IPR029962">
    <property type="entry name" value="TBL"/>
</dbReference>
<evidence type="ECO:0000313" key="10">
    <source>
        <dbReference type="EMBL" id="KAG5401794.1"/>
    </source>
</evidence>
<dbReference type="PANTHER" id="PTHR32285">
    <property type="entry name" value="PROTEIN TRICHOME BIREFRINGENCE-LIKE 9-RELATED"/>
    <property type="match status" value="1"/>
</dbReference>
<comment type="caution">
    <text evidence="10">The sequence shown here is derived from an EMBL/GenBank/DDBJ whole genome shotgun (WGS) entry which is preliminary data.</text>
</comment>
<feature type="domain" description="Trichome birefringence-like C-terminal" evidence="8">
    <location>
        <begin position="99"/>
        <end position="158"/>
    </location>
</feature>
<comment type="subcellular location">
    <subcellularLocation>
        <location evidence="1">Membrane</location>
        <topology evidence="1">Single-pass membrane protein</topology>
    </subcellularLocation>
</comment>
<dbReference type="Pfam" id="PF14416">
    <property type="entry name" value="PMR5N"/>
    <property type="match status" value="1"/>
</dbReference>
<evidence type="ECO:0000256" key="3">
    <source>
        <dbReference type="ARBA" id="ARBA00022692"/>
    </source>
</evidence>